<evidence type="ECO:0000313" key="1">
    <source>
        <dbReference type="EMBL" id="HGV97004.1"/>
    </source>
</evidence>
<accession>A0A7C4TAX5</accession>
<proteinExistence type="predicted"/>
<dbReference type="EMBL" id="DTGZ01000032">
    <property type="protein sequence ID" value="HGV97004.1"/>
    <property type="molecule type" value="Genomic_DNA"/>
</dbReference>
<organism evidence="1">
    <name type="scientific">candidate division WOR-3 bacterium</name>
    <dbReference type="NCBI Taxonomy" id="2052148"/>
    <lineage>
        <taxon>Bacteria</taxon>
        <taxon>Bacteria division WOR-3</taxon>
    </lineage>
</organism>
<gene>
    <name evidence="1" type="ORF">ENV60_01755</name>
</gene>
<dbReference type="AlphaFoldDB" id="A0A7C4TAX5"/>
<name>A0A7C4TAX5_UNCW3</name>
<protein>
    <submittedName>
        <fullName evidence="1">Uncharacterized protein</fullName>
    </submittedName>
</protein>
<comment type="caution">
    <text evidence="1">The sequence shown here is derived from an EMBL/GenBank/DDBJ whole genome shotgun (WGS) entry which is preliminary data.</text>
</comment>
<reference evidence="1" key="1">
    <citation type="journal article" date="2020" name="mSystems">
        <title>Genome- and Community-Level Interaction Insights into Carbon Utilization and Element Cycling Functions of Hydrothermarchaeota in Hydrothermal Sediment.</title>
        <authorList>
            <person name="Zhou Z."/>
            <person name="Liu Y."/>
            <person name="Xu W."/>
            <person name="Pan J."/>
            <person name="Luo Z.H."/>
            <person name="Li M."/>
        </authorList>
    </citation>
    <scope>NUCLEOTIDE SEQUENCE [LARGE SCALE GENOMIC DNA]</scope>
    <source>
        <strain evidence="1">SpSt-774</strain>
    </source>
</reference>
<sequence length="78" mass="8968">MSAIFYSFLEHNHQGLKPLKPYGQGQVLSLQFGLTALVRSSHHKWCHFNVFVGTTFMVVRFFSLMRNFIIKYTALTAG</sequence>